<dbReference type="KEGG" id="vg:40088661"/>
<name>A0A223W0N2_9CAUD</name>
<dbReference type="GeneID" id="40088661"/>
<protein>
    <submittedName>
        <fullName evidence="1">Uncharacterized protein</fullName>
    </submittedName>
</protein>
<accession>A0A223W0N2</accession>
<reference evidence="1 2" key="1">
    <citation type="submission" date="2017-06" db="EMBL/GenBank/DDBJ databases">
        <authorList>
            <person name="Kim H.J."/>
            <person name="Triplett B.A."/>
        </authorList>
    </citation>
    <scope>NUCLEOTIDE SEQUENCE [LARGE SCALE GENOMIC DNA]</scope>
</reference>
<sequence length="150" mass="17738">MNFEFEGTGKIIYDPKRTGLKTRNEWWCVIEVDENIASYYRRLANTHFNPFKVYDDPIIKQSWGAHISVIRGEKPKADKMHLWKKYHGQIVKFQYSVDVGITNNPTAYSEDTFLYLRVKCDMLHTIRDEFGVRTSHHPHMTIGKVPYVRD</sequence>
<dbReference type="OrthoDB" id="14580at10239"/>
<keyword evidence="2" id="KW-1185">Reference proteome</keyword>
<dbReference type="RefSeq" id="YP_009612323.1">
    <property type="nucleotide sequence ID" value="NC_042013.1"/>
</dbReference>
<organism evidence="1 2">
    <name type="scientific">Agrobacterium phage Atu_ph07</name>
    <dbReference type="NCBI Taxonomy" id="2024264"/>
    <lineage>
        <taxon>Viruses</taxon>
        <taxon>Duplodnaviria</taxon>
        <taxon>Heunggongvirae</taxon>
        <taxon>Uroviricota</taxon>
        <taxon>Caudoviricetes</taxon>
        <taxon>Polybotosvirus</taxon>
        <taxon>Polybotosvirus Atuph07</taxon>
    </lineage>
</organism>
<proteinExistence type="predicted"/>
<evidence type="ECO:0000313" key="2">
    <source>
        <dbReference type="Proteomes" id="UP000223025"/>
    </source>
</evidence>
<dbReference type="EMBL" id="MF403008">
    <property type="protein sequence ID" value="ASV44747.1"/>
    <property type="molecule type" value="Genomic_DNA"/>
</dbReference>
<evidence type="ECO:0000313" key="1">
    <source>
        <dbReference type="EMBL" id="ASV44747.1"/>
    </source>
</evidence>
<dbReference type="Proteomes" id="UP000223025">
    <property type="component" value="Segment"/>
</dbReference>